<evidence type="ECO:0000313" key="4">
    <source>
        <dbReference type="Proteomes" id="UP000217144"/>
    </source>
</evidence>
<dbReference type="KEGG" id="plan:A1s21148_05085"/>
<evidence type="ECO:0000256" key="1">
    <source>
        <dbReference type="ARBA" id="ARBA00007274"/>
    </source>
</evidence>
<name>A0AAC9YSW0_9ACTN</name>
<dbReference type="Gene3D" id="2.160.10.10">
    <property type="entry name" value="Hexapeptide repeat proteins"/>
    <property type="match status" value="1"/>
</dbReference>
<dbReference type="PANTHER" id="PTHR23416:SF23">
    <property type="entry name" value="ACETYLTRANSFERASE C18B11.09C-RELATED"/>
    <property type="match status" value="1"/>
</dbReference>
<keyword evidence="4" id="KW-1185">Reference proteome</keyword>
<dbReference type="AlphaFoldDB" id="A0AAC9YSW0"/>
<reference evidence="3 4" key="1">
    <citation type="submission" date="2016-07" db="EMBL/GenBank/DDBJ databases">
        <title>High microdiversification within the ubiquitous acI lineage of Actinobacteria.</title>
        <authorList>
            <person name="Neuenschwander S.M."/>
            <person name="Salcher M."/>
            <person name="Ghai R."/>
            <person name="Pernthaler J."/>
        </authorList>
    </citation>
    <scope>NUCLEOTIDE SEQUENCE [LARGE SCALE GENOMIC DNA]</scope>
    <source>
        <strain evidence="3">MMS-21-148</strain>
    </source>
</reference>
<dbReference type="Proteomes" id="UP000217144">
    <property type="component" value="Chromosome"/>
</dbReference>
<dbReference type="GO" id="GO:0005829">
    <property type="term" value="C:cytosol"/>
    <property type="evidence" value="ECO:0007669"/>
    <property type="project" value="TreeGrafter"/>
</dbReference>
<accession>A0AAC9YSW0</accession>
<organism evidence="3 4">
    <name type="scientific">Candidatus Planktophila lacus</name>
    <dbReference type="NCBI Taxonomy" id="1884913"/>
    <lineage>
        <taxon>Bacteria</taxon>
        <taxon>Bacillati</taxon>
        <taxon>Actinomycetota</taxon>
        <taxon>Actinomycetes</taxon>
        <taxon>Candidatus Nanopelagicales</taxon>
        <taxon>Candidatus Nanopelagicaceae</taxon>
        <taxon>Candidatus Planktophila</taxon>
    </lineage>
</organism>
<protein>
    <submittedName>
        <fullName evidence="3">Colanic acid biosynthesis acetyltransferase WcaF</fullName>
    </submittedName>
</protein>
<dbReference type="GO" id="GO:0008374">
    <property type="term" value="F:O-acyltransferase activity"/>
    <property type="evidence" value="ECO:0007669"/>
    <property type="project" value="TreeGrafter"/>
</dbReference>
<dbReference type="SUPFAM" id="SSF51161">
    <property type="entry name" value="Trimeric LpxA-like enzymes"/>
    <property type="match status" value="1"/>
</dbReference>
<comment type="similarity">
    <text evidence="1">Belongs to the transferase hexapeptide repeat family.</text>
</comment>
<dbReference type="PANTHER" id="PTHR23416">
    <property type="entry name" value="SIALIC ACID SYNTHASE-RELATED"/>
    <property type="match status" value="1"/>
</dbReference>
<dbReference type="InterPro" id="IPR051159">
    <property type="entry name" value="Hexapeptide_acetyltransf"/>
</dbReference>
<proteinExistence type="inferred from homology"/>
<dbReference type="InterPro" id="IPR011004">
    <property type="entry name" value="Trimer_LpxA-like_sf"/>
</dbReference>
<evidence type="ECO:0000313" key="3">
    <source>
        <dbReference type="EMBL" id="ASY11367.1"/>
    </source>
</evidence>
<sequence>MGLWLCCQYFIFRFTFLPSVIRTVILRTFGASVGSGVLIRRGVRVHIPWNLEIGDDCWIGEEVWFINHEKITIGSNVCISQRSIICSGGHDYRSASLEYAHKPVVIKDGAWVCLDAKVLPGVTIGECSVVSAGEIVRKSLPDYSMLVGGQVRQIDPPK</sequence>
<dbReference type="EMBL" id="CP016769">
    <property type="protein sequence ID" value="ASY11367.1"/>
    <property type="molecule type" value="Genomic_DNA"/>
</dbReference>
<keyword evidence="2" id="KW-0808">Transferase</keyword>
<evidence type="ECO:0000256" key="2">
    <source>
        <dbReference type="ARBA" id="ARBA00022679"/>
    </source>
</evidence>
<gene>
    <name evidence="3" type="ORF">A1s21148_05085</name>
</gene>